<dbReference type="AlphaFoldDB" id="A0A2M7RGD3"/>
<comment type="caution">
    <text evidence="1">The sequence shown here is derived from an EMBL/GenBank/DDBJ whole genome shotgun (WGS) entry which is preliminary data.</text>
</comment>
<evidence type="ECO:0000313" key="2">
    <source>
        <dbReference type="Proteomes" id="UP000230779"/>
    </source>
</evidence>
<proteinExistence type="predicted"/>
<dbReference type="EMBL" id="PFMD01000066">
    <property type="protein sequence ID" value="PIY95810.1"/>
    <property type="molecule type" value="Genomic_DNA"/>
</dbReference>
<accession>A0A2M7RGD3</accession>
<protein>
    <submittedName>
        <fullName evidence="1">Uncharacterized protein</fullName>
    </submittedName>
</protein>
<name>A0A2M7RGD3_9BACT</name>
<organism evidence="1 2">
    <name type="scientific">Candidatus Kerfeldbacteria bacterium CG_4_10_14_0_8_um_filter_42_10</name>
    <dbReference type="NCBI Taxonomy" id="2014248"/>
    <lineage>
        <taxon>Bacteria</taxon>
        <taxon>Candidatus Kerfeldiibacteriota</taxon>
    </lineage>
</organism>
<dbReference type="Proteomes" id="UP000230779">
    <property type="component" value="Unassembled WGS sequence"/>
</dbReference>
<evidence type="ECO:0000313" key="1">
    <source>
        <dbReference type="EMBL" id="PIY95810.1"/>
    </source>
</evidence>
<gene>
    <name evidence="1" type="ORF">COY66_05755</name>
</gene>
<reference evidence="1 2" key="1">
    <citation type="submission" date="2017-09" db="EMBL/GenBank/DDBJ databases">
        <title>Depth-based differentiation of microbial function through sediment-hosted aquifers and enrichment of novel symbionts in the deep terrestrial subsurface.</title>
        <authorList>
            <person name="Probst A.J."/>
            <person name="Ladd B."/>
            <person name="Jarett J.K."/>
            <person name="Geller-Mcgrath D.E."/>
            <person name="Sieber C.M."/>
            <person name="Emerson J.B."/>
            <person name="Anantharaman K."/>
            <person name="Thomas B.C."/>
            <person name="Malmstrom R."/>
            <person name="Stieglmeier M."/>
            <person name="Klingl A."/>
            <person name="Woyke T."/>
            <person name="Ryan C.M."/>
            <person name="Banfield J.F."/>
        </authorList>
    </citation>
    <scope>NUCLEOTIDE SEQUENCE [LARGE SCALE GENOMIC DNA]</scope>
    <source>
        <strain evidence="1">CG_4_10_14_0_8_um_filter_42_10</strain>
    </source>
</reference>
<sequence>MTLKDKSYRLVELRQVIAETESKQKEALAPLKLERDAIQEEIMKNLKRSGQFSARFDFGTVSRAVRKTLQVLDEKKVIETLKSKGLDGEYTSIQLNDLFTSSLAKEIVKSGEALEGTEIVEKEYISVSKPSAKEEKRKVNLMNN</sequence>